<evidence type="ECO:0000256" key="2">
    <source>
        <dbReference type="ARBA" id="ARBA00022598"/>
    </source>
</evidence>
<gene>
    <name evidence="11" type="ORF">QYM36_000976</name>
</gene>
<evidence type="ECO:0000256" key="5">
    <source>
        <dbReference type="ARBA" id="ARBA00022917"/>
    </source>
</evidence>
<dbReference type="PANTHER" id="PTHR42753">
    <property type="entry name" value="MITOCHONDRIAL RIBOSOME PROTEIN L39/PROLYL-TRNA LIGASE FAMILY MEMBER"/>
    <property type="match status" value="1"/>
</dbReference>
<dbReference type="Pfam" id="PF00587">
    <property type="entry name" value="tRNA-synt_2b"/>
    <property type="match status" value="1"/>
</dbReference>
<sequence>MSPTFRLKNYFKPCLQSIPETSTVLHCKSSKLLLENGLVSPTGNGLYSFLPMGFRAVEKICKIIDNELEAIGALKLELPALTSIDLWKKTGRYDANNNELFVLKDRKERKYVLGPTHEETITNLVASSAPHPVRSLPIMLYQITAKYRDEPRPRYGLIRGREFIMKDLYTFDKSIEDAKVTYEKVSEGYDKIFRRLGLQFLKVEGPTGNMGGTVSHEYHYPSPIGDDRLLLCRACNTGVNVELDRPSQCSSCNGRLTETHGIEVGLICYRNGLHRPWIGHTFLLGSKYSSALNATFINANGKTQPLEMGCYGIGVSRIVAAAVELLSSERQIRWPLEIAPFKVCIIPPKIGSKEEAATSFVDDIEKRLSKSKEYNGDILIDDRTNLTIGKRFMEAKKTGYPFIVIVGKNALDQTPKFELENLVKQTNEQLTFDQLMTHLDA</sequence>
<dbReference type="Gene3D" id="3.30.930.10">
    <property type="entry name" value="Bira Bifunctional Protein, Domain 2"/>
    <property type="match status" value="2"/>
</dbReference>
<organism evidence="11 12">
    <name type="scientific">Artemia franciscana</name>
    <name type="common">Brine shrimp</name>
    <name type="synonym">Artemia sanfranciscana</name>
    <dbReference type="NCBI Taxonomy" id="6661"/>
    <lineage>
        <taxon>Eukaryota</taxon>
        <taxon>Metazoa</taxon>
        <taxon>Ecdysozoa</taxon>
        <taxon>Arthropoda</taxon>
        <taxon>Crustacea</taxon>
        <taxon>Branchiopoda</taxon>
        <taxon>Anostraca</taxon>
        <taxon>Artemiidae</taxon>
        <taxon>Artemia</taxon>
    </lineage>
</organism>
<dbReference type="FunFam" id="3.30.930.10:FF:000042">
    <property type="entry name" value="probable proline--tRNA ligase, mitochondrial"/>
    <property type="match status" value="1"/>
</dbReference>
<dbReference type="GO" id="GO:0005739">
    <property type="term" value="C:mitochondrion"/>
    <property type="evidence" value="ECO:0007669"/>
    <property type="project" value="TreeGrafter"/>
</dbReference>
<comment type="catalytic activity">
    <reaction evidence="8">
        <text>tRNA(Pro) + L-proline + ATP = L-prolyl-tRNA(Pro) + AMP + diphosphate</text>
        <dbReference type="Rhea" id="RHEA:14305"/>
        <dbReference type="Rhea" id="RHEA-COMP:9700"/>
        <dbReference type="Rhea" id="RHEA-COMP:9702"/>
        <dbReference type="ChEBI" id="CHEBI:30616"/>
        <dbReference type="ChEBI" id="CHEBI:33019"/>
        <dbReference type="ChEBI" id="CHEBI:60039"/>
        <dbReference type="ChEBI" id="CHEBI:78442"/>
        <dbReference type="ChEBI" id="CHEBI:78532"/>
        <dbReference type="ChEBI" id="CHEBI:456215"/>
        <dbReference type="EC" id="6.1.1.15"/>
    </reaction>
</comment>
<dbReference type="EC" id="6.1.1.15" evidence="1"/>
<keyword evidence="4" id="KW-0067">ATP-binding</keyword>
<comment type="caution">
    <text evidence="11">The sequence shown here is derived from an EMBL/GenBank/DDBJ whole genome shotgun (WGS) entry which is preliminary data.</text>
</comment>
<dbReference type="AlphaFoldDB" id="A0AA88IHY9"/>
<dbReference type="GO" id="GO:0005524">
    <property type="term" value="F:ATP binding"/>
    <property type="evidence" value="ECO:0007669"/>
    <property type="project" value="UniProtKB-KW"/>
</dbReference>
<dbReference type="SUPFAM" id="SSF52954">
    <property type="entry name" value="Class II aaRS ABD-related"/>
    <property type="match status" value="1"/>
</dbReference>
<evidence type="ECO:0000256" key="7">
    <source>
        <dbReference type="ARBA" id="ARBA00029731"/>
    </source>
</evidence>
<keyword evidence="2" id="KW-0436">Ligase</keyword>
<evidence type="ECO:0000256" key="3">
    <source>
        <dbReference type="ARBA" id="ARBA00022741"/>
    </source>
</evidence>
<dbReference type="EMBL" id="JAVRJZ010000003">
    <property type="protein sequence ID" value="KAK2724306.1"/>
    <property type="molecule type" value="Genomic_DNA"/>
</dbReference>
<evidence type="ECO:0000256" key="8">
    <source>
        <dbReference type="ARBA" id="ARBA00047671"/>
    </source>
</evidence>
<proteinExistence type="predicted"/>
<dbReference type="PROSITE" id="PS50862">
    <property type="entry name" value="AA_TRNA_LIGASE_II"/>
    <property type="match status" value="1"/>
</dbReference>
<accession>A0AA88IHY9</accession>
<keyword evidence="5" id="KW-0648">Protein biosynthesis</keyword>
<dbReference type="InterPro" id="IPR045864">
    <property type="entry name" value="aa-tRNA-synth_II/BPL/LPL"/>
</dbReference>
<reference evidence="11" key="1">
    <citation type="submission" date="2023-07" db="EMBL/GenBank/DDBJ databases">
        <title>Chromosome-level genome assembly of Artemia franciscana.</title>
        <authorList>
            <person name="Jo E."/>
        </authorList>
    </citation>
    <scope>NUCLEOTIDE SEQUENCE</scope>
    <source>
        <tissue evidence="11">Whole body</tissue>
    </source>
</reference>
<dbReference type="GO" id="GO:0006433">
    <property type="term" value="P:prolyl-tRNA aminoacylation"/>
    <property type="evidence" value="ECO:0007669"/>
    <property type="project" value="InterPro"/>
</dbReference>
<evidence type="ECO:0000256" key="9">
    <source>
        <dbReference type="ARBA" id="ARBA00071545"/>
    </source>
</evidence>
<dbReference type="Proteomes" id="UP001187531">
    <property type="component" value="Unassembled WGS sequence"/>
</dbReference>
<keyword evidence="6" id="KW-0030">Aminoacyl-tRNA synthetase</keyword>
<evidence type="ECO:0000256" key="4">
    <source>
        <dbReference type="ARBA" id="ARBA00022840"/>
    </source>
</evidence>
<dbReference type="GO" id="GO:0004827">
    <property type="term" value="F:proline-tRNA ligase activity"/>
    <property type="evidence" value="ECO:0007669"/>
    <property type="project" value="UniProtKB-EC"/>
</dbReference>
<evidence type="ECO:0000256" key="6">
    <source>
        <dbReference type="ARBA" id="ARBA00023146"/>
    </source>
</evidence>
<evidence type="ECO:0000313" key="11">
    <source>
        <dbReference type="EMBL" id="KAK2724306.1"/>
    </source>
</evidence>
<dbReference type="CDD" id="cd00779">
    <property type="entry name" value="ProRS_core_prok"/>
    <property type="match status" value="1"/>
</dbReference>
<name>A0AA88IHY9_ARTSF</name>
<dbReference type="InterPro" id="IPR050062">
    <property type="entry name" value="Pro-tRNA_synthetase"/>
</dbReference>
<protein>
    <recommendedName>
        <fullName evidence="9">Probable proline--tRNA ligase, mitochondrial</fullName>
        <ecNumber evidence="1">6.1.1.15</ecNumber>
    </recommendedName>
    <alternativeName>
        <fullName evidence="7">Prolyl-tRNA synthetase</fullName>
    </alternativeName>
</protein>
<dbReference type="SUPFAM" id="SSF55681">
    <property type="entry name" value="Class II aaRS and biotin synthetases"/>
    <property type="match status" value="1"/>
</dbReference>
<dbReference type="InterPro" id="IPR004154">
    <property type="entry name" value="Anticodon-bd"/>
</dbReference>
<dbReference type="InterPro" id="IPR002316">
    <property type="entry name" value="Pro-tRNA-ligase_IIa"/>
</dbReference>
<dbReference type="Gene3D" id="3.40.50.800">
    <property type="entry name" value="Anticodon-binding domain"/>
    <property type="match status" value="1"/>
</dbReference>
<evidence type="ECO:0000313" key="12">
    <source>
        <dbReference type="Proteomes" id="UP001187531"/>
    </source>
</evidence>
<dbReference type="InterPro" id="IPR036621">
    <property type="entry name" value="Anticodon-bd_dom_sf"/>
</dbReference>
<dbReference type="PANTHER" id="PTHR42753:SF10">
    <property type="entry name" value="PROLINE--TRNA LIGASE, MITOCHONDRIAL-RELATED"/>
    <property type="match status" value="1"/>
</dbReference>
<dbReference type="PRINTS" id="PR01046">
    <property type="entry name" value="TRNASYNTHPRO"/>
</dbReference>
<dbReference type="InterPro" id="IPR002314">
    <property type="entry name" value="aa-tRNA-synt_IIb"/>
</dbReference>
<dbReference type="InterPro" id="IPR006195">
    <property type="entry name" value="aa-tRNA-synth_II"/>
</dbReference>
<evidence type="ECO:0000259" key="10">
    <source>
        <dbReference type="PROSITE" id="PS50862"/>
    </source>
</evidence>
<dbReference type="InterPro" id="IPR033730">
    <property type="entry name" value="ProRS_core_prok"/>
</dbReference>
<keyword evidence="12" id="KW-1185">Reference proteome</keyword>
<keyword evidence="3" id="KW-0547">Nucleotide-binding</keyword>
<dbReference type="Pfam" id="PF03129">
    <property type="entry name" value="HGTP_anticodon"/>
    <property type="match status" value="1"/>
</dbReference>
<evidence type="ECO:0000256" key="1">
    <source>
        <dbReference type="ARBA" id="ARBA00012831"/>
    </source>
</evidence>
<feature type="domain" description="Aminoacyl-transfer RNA synthetases class-II family profile" evidence="10">
    <location>
        <begin position="45"/>
        <end position="335"/>
    </location>
</feature>